<dbReference type="EMBL" id="LVWD01000030">
    <property type="protein sequence ID" value="OAD40416.1"/>
    <property type="molecule type" value="Genomic_DNA"/>
</dbReference>
<dbReference type="EMBL" id="CP017476">
    <property type="protein sequence ID" value="AOW12547.1"/>
    <property type="molecule type" value="Genomic_DNA"/>
</dbReference>
<reference evidence="2 5" key="2">
    <citation type="submission" date="2016-10" db="EMBL/GenBank/DDBJ databases">
        <title>Hydorgenophaga sp. LPB0072 isolated from gastropod.</title>
        <authorList>
            <person name="Kim E."/>
            <person name="Yi H."/>
        </authorList>
    </citation>
    <scope>NUCLEOTIDE SEQUENCE [LARGE SCALE GENOMIC DNA]</scope>
    <source>
        <strain evidence="2 5">LPB0072</strain>
    </source>
</reference>
<dbReference type="AlphaFoldDB" id="A0A167H745"/>
<sequence>MFFKSALTAAAASVTLMACAAGSGNTKVFSQDKLPEAVKVPAGHKVAMETVGVGEITYQCRADKDMADKYAWVFAGPDAKLLDRSGKQVGKYYGPPATWEAMDGSKFDGKQLAVAPGGDGNIPFQLVQANPAMGAGAMTGVTYVQRSATKGGVAPKSDCGAANVDAKLIVNYQADYVFYKAS</sequence>
<feature type="chain" id="PRO_5044549554" description="DUF3455 domain-containing protein" evidence="1">
    <location>
        <begin position="21"/>
        <end position="182"/>
    </location>
</feature>
<dbReference type="PANTHER" id="PTHR35567:SF1">
    <property type="entry name" value="CONSERVED FUNGAL PROTEIN (AFU_ORTHOLOGUE AFUA_1G14230)"/>
    <property type="match status" value="1"/>
</dbReference>
<protein>
    <recommendedName>
        <fullName evidence="6">DUF3455 domain-containing protein</fullName>
    </recommendedName>
</protein>
<feature type="signal peptide" evidence="1">
    <location>
        <begin position="1"/>
        <end position="20"/>
    </location>
</feature>
<dbReference type="OrthoDB" id="193535at2"/>
<keyword evidence="1" id="KW-0732">Signal</keyword>
<evidence type="ECO:0000313" key="2">
    <source>
        <dbReference type="EMBL" id="AOW12547.1"/>
    </source>
</evidence>
<dbReference type="STRING" id="1763535.LPB072_06505"/>
<dbReference type="KEGG" id="hyl:LPB072_06505"/>
<keyword evidence="4" id="KW-1185">Reference proteome</keyword>
<gene>
    <name evidence="2" type="ORF">LPB072_06505</name>
    <name evidence="3" type="ORF">LPB72_15990</name>
</gene>
<dbReference type="PANTHER" id="PTHR35567">
    <property type="entry name" value="MALATE DEHYDROGENASE (AFU_ORTHOLOGUE AFUA_2G13800)"/>
    <property type="match status" value="1"/>
</dbReference>
<dbReference type="InterPro" id="IPR021851">
    <property type="entry name" value="DUF3455"/>
</dbReference>
<evidence type="ECO:0008006" key="6">
    <source>
        <dbReference type="Google" id="ProtNLM"/>
    </source>
</evidence>
<dbReference type="Pfam" id="PF11937">
    <property type="entry name" value="DUF3455"/>
    <property type="match status" value="1"/>
</dbReference>
<proteinExistence type="predicted"/>
<evidence type="ECO:0000313" key="3">
    <source>
        <dbReference type="EMBL" id="OAD40416.1"/>
    </source>
</evidence>
<accession>A0A167H745</accession>
<dbReference type="Proteomes" id="UP000185657">
    <property type="component" value="Unassembled WGS sequence"/>
</dbReference>
<evidence type="ECO:0000256" key="1">
    <source>
        <dbReference type="SAM" id="SignalP"/>
    </source>
</evidence>
<evidence type="ECO:0000313" key="4">
    <source>
        <dbReference type="Proteomes" id="UP000185657"/>
    </source>
</evidence>
<dbReference type="RefSeq" id="WP_066092961.1">
    <property type="nucleotide sequence ID" value="NZ_CP017476.1"/>
</dbReference>
<organism evidence="2 5">
    <name type="scientific">Hydrogenophaga crassostreae</name>
    <dbReference type="NCBI Taxonomy" id="1763535"/>
    <lineage>
        <taxon>Bacteria</taxon>
        <taxon>Pseudomonadati</taxon>
        <taxon>Pseudomonadota</taxon>
        <taxon>Betaproteobacteria</taxon>
        <taxon>Burkholderiales</taxon>
        <taxon>Comamonadaceae</taxon>
        <taxon>Hydrogenophaga</taxon>
    </lineage>
</organism>
<dbReference type="Proteomes" id="UP000185680">
    <property type="component" value="Chromosome"/>
</dbReference>
<evidence type="ECO:0000313" key="5">
    <source>
        <dbReference type="Proteomes" id="UP000185680"/>
    </source>
</evidence>
<reference evidence="3 4" key="1">
    <citation type="submission" date="2016-02" db="EMBL/GenBank/DDBJ databases">
        <title>Draft genome sequence of Hydrogenophaga sp. LPB0072.</title>
        <authorList>
            <person name="Shin S.-K."/>
            <person name="Yi H."/>
        </authorList>
    </citation>
    <scope>NUCLEOTIDE SEQUENCE [LARGE SCALE GENOMIC DNA]</scope>
    <source>
        <strain evidence="3 4">LPB0072</strain>
    </source>
</reference>
<name>A0A167H745_9BURK</name>
<dbReference type="PROSITE" id="PS51257">
    <property type="entry name" value="PROKAR_LIPOPROTEIN"/>
    <property type="match status" value="1"/>
</dbReference>